<sequence length="105" mass="11883">MEELKDLRARIDSIDTRIMDLLQERFATVREVIVVKDGAGIPVRIPARIDEVIDRAERLAQDRGLPPGLGRALYEHIVEATCLFEETRLGEDTPENRRFAVAGRA</sequence>
<evidence type="ECO:0000259" key="3">
    <source>
        <dbReference type="PROSITE" id="PS51168"/>
    </source>
</evidence>
<dbReference type="InterPro" id="IPR002701">
    <property type="entry name" value="CM_II_prokaryot"/>
</dbReference>
<dbReference type="GO" id="GO:0046417">
    <property type="term" value="P:chorismate metabolic process"/>
    <property type="evidence" value="ECO:0007669"/>
    <property type="project" value="InterPro"/>
</dbReference>
<accession>A0A9J6PAV0</accession>
<organism evidence="4 5">
    <name type="scientific">Futiania mangrovi</name>
    <dbReference type="NCBI Taxonomy" id="2959716"/>
    <lineage>
        <taxon>Bacteria</taxon>
        <taxon>Pseudomonadati</taxon>
        <taxon>Pseudomonadota</taxon>
        <taxon>Alphaproteobacteria</taxon>
        <taxon>Futianiales</taxon>
        <taxon>Futianiaceae</taxon>
        <taxon>Futiania</taxon>
    </lineage>
</organism>
<dbReference type="GO" id="GO:0004106">
    <property type="term" value="F:chorismate mutase activity"/>
    <property type="evidence" value="ECO:0007669"/>
    <property type="project" value="UniProtKB-EC"/>
</dbReference>
<dbReference type="Gene3D" id="1.20.59.10">
    <property type="entry name" value="Chorismate mutase"/>
    <property type="match status" value="1"/>
</dbReference>
<evidence type="ECO:0000313" key="5">
    <source>
        <dbReference type="Proteomes" id="UP001055804"/>
    </source>
</evidence>
<evidence type="ECO:0000313" key="4">
    <source>
        <dbReference type="EMBL" id="MCP1335222.1"/>
    </source>
</evidence>
<dbReference type="SUPFAM" id="SSF48600">
    <property type="entry name" value="Chorismate mutase II"/>
    <property type="match status" value="1"/>
</dbReference>
<evidence type="ECO:0000256" key="1">
    <source>
        <dbReference type="ARBA" id="ARBA00012404"/>
    </source>
</evidence>
<keyword evidence="5" id="KW-1185">Reference proteome</keyword>
<dbReference type="EC" id="5.4.99.5" evidence="1"/>
<dbReference type="RefSeq" id="WP_269331173.1">
    <property type="nucleotide sequence ID" value="NZ_JAMZFT010000001.1"/>
</dbReference>
<dbReference type="PROSITE" id="PS51168">
    <property type="entry name" value="CHORISMATE_MUT_2"/>
    <property type="match status" value="1"/>
</dbReference>
<keyword evidence="2" id="KW-0413">Isomerase</keyword>
<dbReference type="PANTHER" id="PTHR38041:SF1">
    <property type="entry name" value="CHORISMATE MUTASE"/>
    <property type="match status" value="1"/>
</dbReference>
<dbReference type="GO" id="GO:0009697">
    <property type="term" value="P:salicylic acid biosynthetic process"/>
    <property type="evidence" value="ECO:0007669"/>
    <property type="project" value="TreeGrafter"/>
</dbReference>
<evidence type="ECO:0000256" key="2">
    <source>
        <dbReference type="ARBA" id="ARBA00023235"/>
    </source>
</evidence>
<name>A0A9J6PAV0_9PROT</name>
<comment type="caution">
    <text evidence="4">The sequence shown here is derived from an EMBL/GenBank/DDBJ whole genome shotgun (WGS) entry which is preliminary data.</text>
</comment>
<reference evidence="4" key="1">
    <citation type="submission" date="2022-06" db="EMBL/GenBank/DDBJ databases">
        <title>Isolation and Genomics of Futiania mangrovii gen. nov., sp. nov., a Rare and Metabolically-versatile member in the Class Alphaproteobacteria.</title>
        <authorList>
            <person name="Liu L."/>
            <person name="Huang W.-C."/>
            <person name="Pan J."/>
            <person name="Li J."/>
            <person name="Huang Y."/>
            <person name="Du H."/>
            <person name="Liu Y."/>
            <person name="Li M."/>
        </authorList>
    </citation>
    <scope>NUCLEOTIDE SEQUENCE</scope>
    <source>
        <strain evidence="4">FT118</strain>
    </source>
</reference>
<gene>
    <name evidence="4" type="ORF">NJQ99_02260</name>
</gene>
<dbReference type="InterPro" id="IPR036263">
    <property type="entry name" value="Chorismate_II_sf"/>
</dbReference>
<proteinExistence type="predicted"/>
<dbReference type="InterPro" id="IPR051331">
    <property type="entry name" value="Chorismate_mutase-related"/>
</dbReference>
<protein>
    <recommendedName>
        <fullName evidence="1">chorismate mutase</fullName>
        <ecNumber evidence="1">5.4.99.5</ecNumber>
    </recommendedName>
</protein>
<dbReference type="AlphaFoldDB" id="A0A9J6PAV0"/>
<feature type="domain" description="Chorismate mutase" evidence="3">
    <location>
        <begin position="1"/>
        <end position="89"/>
    </location>
</feature>
<dbReference type="InterPro" id="IPR036979">
    <property type="entry name" value="CM_dom_sf"/>
</dbReference>
<dbReference type="SMART" id="SM00830">
    <property type="entry name" value="CM_2"/>
    <property type="match status" value="1"/>
</dbReference>
<dbReference type="Proteomes" id="UP001055804">
    <property type="component" value="Unassembled WGS sequence"/>
</dbReference>
<dbReference type="Pfam" id="PF01817">
    <property type="entry name" value="CM_2"/>
    <property type="match status" value="1"/>
</dbReference>
<dbReference type="EMBL" id="JAMZFT010000001">
    <property type="protein sequence ID" value="MCP1335222.1"/>
    <property type="molecule type" value="Genomic_DNA"/>
</dbReference>
<dbReference type="PANTHER" id="PTHR38041">
    <property type="entry name" value="CHORISMATE MUTASE"/>
    <property type="match status" value="1"/>
</dbReference>